<organism evidence="1 2">
    <name type="scientific">Lysobacter gummosus</name>
    <dbReference type="NCBI Taxonomy" id="262324"/>
    <lineage>
        <taxon>Bacteria</taxon>
        <taxon>Pseudomonadati</taxon>
        <taxon>Pseudomonadota</taxon>
        <taxon>Gammaproteobacteria</taxon>
        <taxon>Lysobacterales</taxon>
        <taxon>Lysobacteraceae</taxon>
        <taxon>Lysobacter</taxon>
    </lineage>
</organism>
<dbReference type="RefSeq" id="WP_148649125.1">
    <property type="nucleotide sequence ID" value="NZ_CP011131.1"/>
</dbReference>
<dbReference type="Proteomes" id="UP000829194">
    <property type="component" value="Chromosome"/>
</dbReference>
<evidence type="ECO:0008006" key="3">
    <source>
        <dbReference type="Google" id="ProtNLM"/>
    </source>
</evidence>
<gene>
    <name evidence="1" type="ORF">MOV92_24130</name>
</gene>
<evidence type="ECO:0000313" key="2">
    <source>
        <dbReference type="Proteomes" id="UP000829194"/>
    </source>
</evidence>
<proteinExistence type="predicted"/>
<dbReference type="EMBL" id="CP093547">
    <property type="protein sequence ID" value="UNP29513.1"/>
    <property type="molecule type" value="Genomic_DNA"/>
</dbReference>
<reference evidence="1 2" key="1">
    <citation type="submission" date="2022-03" db="EMBL/GenBank/DDBJ databases">
        <title>Complete genome sequence of Lysobacter capsici VKM B-2533 and Lysobacter gummosus 10.1.1, promising sources of lytic agents.</title>
        <authorList>
            <person name="Tarlachkov S.V."/>
            <person name="Kudryakova I.V."/>
            <person name="Afoshin A.S."/>
            <person name="Leontyevskaya E.A."/>
            <person name="Leontyevskaya N.V."/>
        </authorList>
    </citation>
    <scope>NUCLEOTIDE SEQUENCE [LARGE SCALE GENOMIC DNA]</scope>
    <source>
        <strain evidence="1 2">10.1.1</strain>
    </source>
</reference>
<protein>
    <recommendedName>
        <fullName evidence="3">Lipoprotein</fullName>
    </recommendedName>
</protein>
<sequence>MKFMIRRWSAARGAAIAAIAAVGRRRIARAASERVQAKQGEAMKRSIFRVPPLALAALALIACAHPPVAKAPVPALKDVVAADTASPAPYRPGTLAEHPELTPEEIGRRFLALIDSLKSFDELSGERVQKVMRLPLTRLSEKDEGFLTMTLPDSAWRYSFSYGIDPKYRRYTNAVLEFINENERINRGLLEDMEVVCGLDFNAYEAALTGMGFKNEHASYGELGQLLALQYVRNDVRVQIMPRREANAPDTKLNHACVESISIHPLDS</sequence>
<name>A0ABY3XET7_9GAMM</name>
<accession>A0ABY3XET7</accession>
<evidence type="ECO:0000313" key="1">
    <source>
        <dbReference type="EMBL" id="UNP29513.1"/>
    </source>
</evidence>
<keyword evidence="2" id="KW-1185">Reference proteome</keyword>